<dbReference type="OrthoDB" id="2192424at2759"/>
<dbReference type="AlphaFoldDB" id="I7KFV0"/>
<organism evidence="1 2">
    <name type="scientific">Encephalitozoon cuniculi (strain GB-M1)</name>
    <name type="common">Microsporidian parasite</name>
    <dbReference type="NCBI Taxonomy" id="284813"/>
    <lineage>
        <taxon>Eukaryota</taxon>
        <taxon>Fungi</taxon>
        <taxon>Fungi incertae sedis</taxon>
        <taxon>Microsporidia</taxon>
        <taxon>Unikaryonidae</taxon>
        <taxon>Encephalitozoon</taxon>
    </lineage>
</organism>
<evidence type="ECO:0000313" key="1">
    <source>
        <dbReference type="EMBL" id="CCI73903.1"/>
    </source>
</evidence>
<dbReference type="HOGENOM" id="CLU_2528072_0_0_1"/>
<name>I7KFV0_ENCCU</name>
<reference evidence="1 2" key="3">
    <citation type="journal article" date="2009" name="BMC Genomics">
        <title>Identification of transcriptional signals in Encephalitozoon cuniculi widespread among Microsporidia phylum: support for accurate structural genome annotation.</title>
        <authorList>
            <person name="Peyretaillade E."/>
            <person name="Goncalves O."/>
            <person name="Terrat S."/>
            <person name="Dugat-Bony E."/>
            <person name="Wincker P."/>
            <person name="Cornman R.S."/>
            <person name="Evans J.D."/>
            <person name="Delbac F."/>
            <person name="Peyret P."/>
        </authorList>
    </citation>
    <scope>NUCLEOTIDE SEQUENCE [LARGE SCALE GENOMIC DNA]</scope>
    <source>
        <strain evidence="1 2">GB-M1</strain>
    </source>
</reference>
<reference evidence="2" key="1">
    <citation type="journal article" date="2001" name="Genome Res.">
        <title>Sequence and analysis of chromosome I of the amitochondriate intracellular parasite Encephalitozoon cuniculi (Microspora).</title>
        <authorList>
            <person name="Peyret P."/>
            <person name="Katinka M.D."/>
            <person name="Duprat S."/>
            <person name="Duffieux F."/>
            <person name="Barbe V."/>
            <person name="Barbazanges M."/>
            <person name="Weissenbach J."/>
            <person name="Saurin W."/>
            <person name="Vivares C.P."/>
        </authorList>
    </citation>
    <scope>NUCLEOTIDE SEQUENCE [LARGE SCALE GENOMIC DNA]</scope>
    <source>
        <strain evidence="2">GB-M1</strain>
    </source>
</reference>
<reference evidence="1 2" key="2">
    <citation type="journal article" date="2001" name="Nature">
        <title>Genome sequence and gene compaction of the eukaryote parasite Encephalitozoon cuniculi.</title>
        <authorList>
            <person name="Katinka M.D."/>
            <person name="Duprat S."/>
            <person name="Cornillot E."/>
            <person name="Metenier G."/>
            <person name="Thomarat F."/>
            <person name="Prensier G."/>
            <person name="Barbe V."/>
            <person name="Peyretaillade E."/>
            <person name="Brottier P."/>
            <person name="Wincker P."/>
            <person name="Delbac F."/>
            <person name="El Alaoui H."/>
            <person name="Peyret P."/>
            <person name="Saurin W."/>
            <person name="Gouy M."/>
            <person name="Weissenbach J."/>
            <person name="Vivares C.P."/>
        </authorList>
    </citation>
    <scope>NUCLEOTIDE SEQUENCE [LARGE SCALE GENOMIC DNA]</scope>
    <source>
        <strain evidence="1 2">GB-M1</strain>
    </source>
</reference>
<accession>I7KFV0</accession>
<dbReference type="KEGG" id="ecu:ECU01_0525"/>
<keyword evidence="2" id="KW-1185">Reference proteome</keyword>
<sequence>MGGFQSKYSDSNLFFDGIRNTYNARDYVKSREGLKVKARQKRNADEERKQFLSEEDKDISFLIRNRDLMDPSIKEVDSKNCHLGKFVN</sequence>
<dbReference type="GeneID" id="77136308"/>
<proteinExistence type="predicted"/>
<dbReference type="VEuPathDB" id="MicrosporidiaDB:ECU01_0525"/>
<dbReference type="RefSeq" id="NP_001402460.1">
    <property type="nucleotide sequence ID" value="NM_001415572.1"/>
</dbReference>
<dbReference type="InParanoid" id="I7KFV0"/>
<dbReference type="EMBL" id="AL391737">
    <property type="protein sequence ID" value="CCI73903.1"/>
    <property type="molecule type" value="Genomic_DNA"/>
</dbReference>
<dbReference type="Proteomes" id="UP000000819">
    <property type="component" value="Chromosome I"/>
</dbReference>
<protein>
    <submittedName>
        <fullName evidence="1">ECU01_0525 protein</fullName>
    </submittedName>
</protein>
<gene>
    <name evidence="1" type="ordered locus">ECU01_0525</name>
</gene>
<evidence type="ECO:0000313" key="2">
    <source>
        <dbReference type="Proteomes" id="UP000000819"/>
    </source>
</evidence>